<keyword evidence="4" id="KW-1185">Reference proteome</keyword>
<feature type="domain" description="HNH nuclease" evidence="2">
    <location>
        <begin position="77"/>
        <end position="125"/>
    </location>
</feature>
<proteinExistence type="predicted"/>
<evidence type="ECO:0000259" key="2">
    <source>
        <dbReference type="Pfam" id="PF13391"/>
    </source>
</evidence>
<evidence type="ECO:0000313" key="3">
    <source>
        <dbReference type="EMBL" id="CAK7213058.1"/>
    </source>
</evidence>
<dbReference type="EMBL" id="CAWUHD010000010">
    <property type="protein sequence ID" value="CAK7213058.1"/>
    <property type="molecule type" value="Genomic_DNA"/>
</dbReference>
<name>A0ABP0B0H3_9PEZI</name>
<organism evidence="3 4">
    <name type="scientific">Sporothrix eucalyptigena</name>
    <dbReference type="NCBI Taxonomy" id="1812306"/>
    <lineage>
        <taxon>Eukaryota</taxon>
        <taxon>Fungi</taxon>
        <taxon>Dikarya</taxon>
        <taxon>Ascomycota</taxon>
        <taxon>Pezizomycotina</taxon>
        <taxon>Sordariomycetes</taxon>
        <taxon>Sordariomycetidae</taxon>
        <taxon>Ophiostomatales</taxon>
        <taxon>Ophiostomataceae</taxon>
        <taxon>Sporothrix</taxon>
    </lineage>
</organism>
<protein>
    <recommendedName>
        <fullName evidence="2">HNH nuclease domain-containing protein</fullName>
    </recommendedName>
</protein>
<evidence type="ECO:0000313" key="4">
    <source>
        <dbReference type="Proteomes" id="UP001642482"/>
    </source>
</evidence>
<dbReference type="InterPro" id="IPR003615">
    <property type="entry name" value="HNH_nuc"/>
</dbReference>
<feature type="region of interest" description="Disordered" evidence="1">
    <location>
        <begin position="1"/>
        <end position="48"/>
    </location>
</feature>
<gene>
    <name evidence="3" type="ORF">SEUCBS140593_001719</name>
</gene>
<dbReference type="Pfam" id="PF13391">
    <property type="entry name" value="HNH_2"/>
    <property type="match status" value="1"/>
</dbReference>
<evidence type="ECO:0000256" key="1">
    <source>
        <dbReference type="SAM" id="MobiDB-lite"/>
    </source>
</evidence>
<reference evidence="3 4" key="1">
    <citation type="submission" date="2024-01" db="EMBL/GenBank/DDBJ databases">
        <authorList>
            <person name="Allen C."/>
            <person name="Tagirdzhanova G."/>
        </authorList>
    </citation>
    <scope>NUCLEOTIDE SEQUENCE [LARGE SCALE GENOMIC DNA]</scope>
</reference>
<comment type="caution">
    <text evidence="3">The sequence shown here is derived from an EMBL/GenBank/DDBJ whole genome shotgun (WGS) entry which is preliminary data.</text>
</comment>
<dbReference type="Proteomes" id="UP001642482">
    <property type="component" value="Unassembled WGS sequence"/>
</dbReference>
<accession>A0ABP0B0H3</accession>
<sequence length="308" mass="33173">METPAVSMDELGKTVNTGDNDDNSDRGSTTAKGKGKAEGSGASVASTTNIVTMDTKGRGTGDKTAQRVVPTWYGQRCVLSGLIQPQGAHIVPVQDELVVRGREVTNIVPLCPDGHLLWDRYCFALRPITHPDPHRMYVQIVWLTDVDTDGGLVASRWNHDVGGSIVDFRRGQPRYSSDGSRGNDGNWYPPIRHGDVYELTTADPVAQPLPSFRLLEIQFAVHKLISGMCAAGAVRTIFGGDPPDDTSPPVPAGLQLPPMWRAALDAAVDAGVLNTAASDRWEKAVIQHHYRLLDSQGDGDDSEGSIIA</sequence>